<dbReference type="SUPFAM" id="SSF102705">
    <property type="entry name" value="NIF3 (NGG1p interacting factor 3)-like"/>
    <property type="match status" value="1"/>
</dbReference>
<evidence type="ECO:0000313" key="3">
    <source>
        <dbReference type="EMBL" id="SUZ68400.1"/>
    </source>
</evidence>
<dbReference type="GO" id="GO:0046872">
    <property type="term" value="F:metal ion binding"/>
    <property type="evidence" value="ECO:0007669"/>
    <property type="project" value="UniProtKB-KW"/>
</dbReference>
<dbReference type="PANTHER" id="PTHR13799">
    <property type="entry name" value="NGG1 INTERACTING FACTOR 3"/>
    <property type="match status" value="1"/>
</dbReference>
<accession>A0A381PN79</accession>
<protein>
    <recommendedName>
        <fullName evidence="4">Nif3-like dinuclear metal center hexameric protein</fullName>
    </recommendedName>
</protein>
<organism evidence="3">
    <name type="scientific">marine metagenome</name>
    <dbReference type="NCBI Taxonomy" id="408172"/>
    <lineage>
        <taxon>unclassified sequences</taxon>
        <taxon>metagenomes</taxon>
        <taxon>ecological metagenomes</taxon>
    </lineage>
</organism>
<keyword evidence="2" id="KW-0479">Metal-binding</keyword>
<comment type="similarity">
    <text evidence="1">Belongs to the GTP cyclohydrolase I type 2/NIF3 family.</text>
</comment>
<dbReference type="NCBIfam" id="TIGR00486">
    <property type="entry name" value="YbgI_SA1388"/>
    <property type="match status" value="1"/>
</dbReference>
<gene>
    <name evidence="3" type="ORF">METZ01_LOCUS21254</name>
</gene>
<sequence>MGRYTGSRSFFGHFSTLPRADKVNTESLVQYLDEYLSIEGFPDYSHAYNGLQVEGPTEVRRVAVAVDSSEAVIREAASRDVDILIVHHGLFWDGLAKIVGPRFRKIRALIEGKVALYSAHLPLDAHAEVGNCAVLCRALGWSPEERFGTHQGHDIGWSCEVDYERDALVDHVGEVVGGPVRLIPGGPDHVYRVGLVTGGAASLIPEASRLGLDAFITGEGAHHTYHQAMEYGVNALYAGHYATETWGVRALGIHLEERFDLSQEFVDMPTGL</sequence>
<dbReference type="Gene3D" id="3.40.1390.30">
    <property type="entry name" value="NIF3 (NGG1p interacting factor 3)-like"/>
    <property type="match status" value="2"/>
</dbReference>
<evidence type="ECO:0000256" key="1">
    <source>
        <dbReference type="ARBA" id="ARBA00006964"/>
    </source>
</evidence>
<dbReference type="InterPro" id="IPR036069">
    <property type="entry name" value="DUF34/NIF3_sf"/>
</dbReference>
<name>A0A381PN79_9ZZZZ</name>
<reference evidence="3" key="1">
    <citation type="submission" date="2018-05" db="EMBL/GenBank/DDBJ databases">
        <authorList>
            <person name="Lanie J.A."/>
            <person name="Ng W.-L."/>
            <person name="Kazmierczak K.M."/>
            <person name="Andrzejewski T.M."/>
            <person name="Davidsen T.M."/>
            <person name="Wayne K.J."/>
            <person name="Tettelin H."/>
            <person name="Glass J.I."/>
            <person name="Rusch D."/>
            <person name="Podicherti R."/>
            <person name="Tsui H.-C.T."/>
            <person name="Winkler M.E."/>
        </authorList>
    </citation>
    <scope>NUCLEOTIDE SEQUENCE</scope>
</reference>
<dbReference type="AlphaFoldDB" id="A0A381PN79"/>
<dbReference type="GO" id="GO:0005737">
    <property type="term" value="C:cytoplasm"/>
    <property type="evidence" value="ECO:0007669"/>
    <property type="project" value="TreeGrafter"/>
</dbReference>
<evidence type="ECO:0008006" key="4">
    <source>
        <dbReference type="Google" id="ProtNLM"/>
    </source>
</evidence>
<dbReference type="Pfam" id="PF01784">
    <property type="entry name" value="DUF34_NIF3"/>
    <property type="match status" value="1"/>
</dbReference>
<dbReference type="EMBL" id="UINC01001038">
    <property type="protein sequence ID" value="SUZ68400.1"/>
    <property type="molecule type" value="Genomic_DNA"/>
</dbReference>
<dbReference type="InterPro" id="IPR002678">
    <property type="entry name" value="DUF34/NIF3"/>
</dbReference>
<proteinExistence type="inferred from homology"/>
<dbReference type="FunFam" id="3.40.1390.30:FF:000001">
    <property type="entry name" value="GTP cyclohydrolase 1 type 2"/>
    <property type="match status" value="1"/>
</dbReference>
<evidence type="ECO:0000256" key="2">
    <source>
        <dbReference type="ARBA" id="ARBA00022723"/>
    </source>
</evidence>
<dbReference type="PANTHER" id="PTHR13799:SF14">
    <property type="entry name" value="GTP CYCLOHYDROLASE 1 TYPE 2 HOMOLOG"/>
    <property type="match status" value="1"/>
</dbReference>